<organism evidence="3 4">
    <name type="scientific">Desulfosarcina ovata subsp. ovata</name>
    <dbReference type="NCBI Taxonomy" id="2752305"/>
    <lineage>
        <taxon>Bacteria</taxon>
        <taxon>Pseudomonadati</taxon>
        <taxon>Thermodesulfobacteriota</taxon>
        <taxon>Desulfobacteria</taxon>
        <taxon>Desulfobacterales</taxon>
        <taxon>Desulfosarcinaceae</taxon>
        <taxon>Desulfosarcina</taxon>
    </lineage>
</organism>
<evidence type="ECO:0000313" key="4">
    <source>
        <dbReference type="Proteomes" id="UP000422108"/>
    </source>
</evidence>
<gene>
    <name evidence="3" type="ORF">DSCOOX_53730</name>
</gene>
<evidence type="ECO:0000256" key="2">
    <source>
        <dbReference type="SAM" id="SignalP"/>
    </source>
</evidence>
<keyword evidence="4" id="KW-1185">Reference proteome</keyword>
<dbReference type="Proteomes" id="UP000422108">
    <property type="component" value="Chromosome"/>
</dbReference>
<evidence type="ECO:0000313" key="3">
    <source>
        <dbReference type="EMBL" id="BBO92193.1"/>
    </source>
</evidence>
<feature type="chain" id="PRO_5024269821" evidence="2">
    <location>
        <begin position="21"/>
        <end position="286"/>
    </location>
</feature>
<feature type="compositionally biased region" description="Gly residues" evidence="1">
    <location>
        <begin position="241"/>
        <end position="286"/>
    </location>
</feature>
<protein>
    <submittedName>
        <fullName evidence="3">Uncharacterized protein</fullName>
    </submittedName>
</protein>
<keyword evidence="2" id="KW-0732">Signal</keyword>
<name>A0A5K8AHL7_9BACT</name>
<dbReference type="RefSeq" id="WP_155312969.1">
    <property type="nucleotide sequence ID" value="NZ_AP021879.1"/>
</dbReference>
<evidence type="ECO:0000256" key="1">
    <source>
        <dbReference type="SAM" id="MobiDB-lite"/>
    </source>
</evidence>
<feature type="signal peptide" evidence="2">
    <location>
        <begin position="1"/>
        <end position="20"/>
    </location>
</feature>
<dbReference type="EMBL" id="AP021879">
    <property type="protein sequence ID" value="BBO92193.1"/>
    <property type="molecule type" value="Genomic_DNA"/>
</dbReference>
<reference evidence="3 4" key="1">
    <citation type="submission" date="2019-11" db="EMBL/GenBank/DDBJ databases">
        <title>Comparative genomics of hydrocarbon-degrading Desulfosarcina strains.</title>
        <authorList>
            <person name="Watanabe M."/>
            <person name="Kojima H."/>
            <person name="Fukui M."/>
        </authorList>
    </citation>
    <scope>NUCLEOTIDE SEQUENCE [LARGE SCALE GENOMIC DNA]</scope>
    <source>
        <strain evidence="4">oXyS1</strain>
    </source>
</reference>
<accession>A0A5K8AHL7</accession>
<sequence>MKRILLIVFIIAGFQAVAFAEESQELSQAAMQSIQQQIREMSDLGIPETPAREMLTQMVQNRFRQQIQVQARQVVMDAARAGLPTEPVMNKAMEGMAKKAGEEQVVRAMETVRNRYAVANRMARSLPVESRIDAATRAVADSLAAGMQTADMEAVMAQLQVRTRQQTRNRAEKMELAIQTMQTVRTMARLGIPSTEVAETLGQALQNGYTYREMKQLRHRMAKQIRFASPRQIASQHAGSIGKGGTSGSSSGHGSGGGSGNGGSGGGSGGGGSGGGSGGGGSGGAR</sequence>
<dbReference type="AlphaFoldDB" id="A0A5K8AHL7"/>
<feature type="region of interest" description="Disordered" evidence="1">
    <location>
        <begin position="228"/>
        <end position="286"/>
    </location>
</feature>
<proteinExistence type="predicted"/>